<evidence type="ECO:0000313" key="1">
    <source>
        <dbReference type="EMBL" id="SSC12586.1"/>
    </source>
</evidence>
<dbReference type="AlphaFoldDB" id="A0A7Z7PN64"/>
<accession>A0A7Z7PN64</accession>
<organism evidence="1 2">
    <name type="scientific">Mesotoga infera</name>
    <dbReference type="NCBI Taxonomy" id="1236046"/>
    <lineage>
        <taxon>Bacteria</taxon>
        <taxon>Thermotogati</taxon>
        <taxon>Thermotogota</taxon>
        <taxon>Thermotogae</taxon>
        <taxon>Kosmotogales</taxon>
        <taxon>Kosmotogaceae</taxon>
        <taxon>Mesotoga</taxon>
    </lineage>
</organism>
<sequence>MKIKDLLKINIAEEVPLVIKAGDQNLELEQKEISQYIVTHQIESHLENFLLNYKLPSTEKIGVWISGFFGSGKSYFAKILGYLLSNHALPRGITARELFNERVASCANPEFLKASISALNSIPATVIMFEIIGEGSMTEDTVQQVMFKKLLQAGGYSSVPSVAIMEYELDEFGHLEKIRELIKAGGDDYGKITTNAGEFRRLVSRVMAERLGYSLEEAKDFLRSAVDKYKNLTPGEFADHCVAYTEKTGKRLVFIIDEIGQYVTSIKDNDDRILALQAVAEAFSSKGKGSVRLIVTSQEKLDQLIANSNFDKHKLGKLTDRFEVRLDLTSENVDEVARERLLKKKIETEPLFEKTMRDNQGNITTLSNTEGSYKKTETKDDLMNYYPFHPYHFQLIPDFVQNARGKSYQQATTRKFISLVDFILKNLKDEEFGRMVNATDLFDALGPGFFGSEVMALVRSADDYLGRNVKASDILKTLHILKNLTKIKASETVITRLLVKSIYDKEYDLGKEVRDVIDYLVDNRYVTRYNGEIDLVTDLEREFIKEMNETIIDIPKRNEEIVRQLQAISNHRDYREIQYGDGPSVPVEWLFEGNSISSKKKGLKVSVASFTGANVEGIEFESVNHADTVYLIPEENDKIDTLAREIKRLEVSLDSFRTYKTGGDTREILAKYSETMENKKRELTGEIRHSFEKGKLVYVGELISGGNILYKLKEFIKDRVIPAYYTDITATTAKSKDIEDVLTRPQNTLKTVRVDDDHRVFDENGELIETHKIISPVIRSLKEDRTGADLLEEFTSPPYGWTQETVMYSVACLMRGGKITLNNIDSYGKPEVHKAFKSVGEFKNAKIRKSVVLSTEDRNRLIQLINPLLDDGKLSLQSPRSEFITHALDGLKRLYRTLEELKGKMEELGAAVNWELDKTKGLINLLVGGGHDCLDKLLEERTILRELKEIADKTEDFLKKNYEKIKKQRGFLKDIDGEIAKREFDDGQSEELSALVKEYRDTLPSIASFGTDLDGIFEKLRNTYKGYFNPVHNERDRLLSEIEEYLDSIREERNQLGKRAADQSWFKAPNSPCNELEIRFSSKCEHCHIGFREAVLEIASLKGKLEGLKASYEKFMEERPVTTPPPVRRERLKLKRRLTYLQLKRELEKLTLNDNTEIEIELED</sequence>
<dbReference type="InterPro" id="IPR047679">
    <property type="entry name" value="BREX_BrxC"/>
</dbReference>
<dbReference type="RefSeq" id="WP_169698881.1">
    <property type="nucleotide sequence ID" value="NZ_LS974202.1"/>
</dbReference>
<evidence type="ECO:0008006" key="3">
    <source>
        <dbReference type="Google" id="ProtNLM"/>
    </source>
</evidence>
<keyword evidence="2" id="KW-1185">Reference proteome</keyword>
<dbReference type="EMBL" id="LS974202">
    <property type="protein sequence ID" value="SSC12586.1"/>
    <property type="molecule type" value="Genomic_DNA"/>
</dbReference>
<proteinExistence type="predicted"/>
<dbReference type="Proteomes" id="UP000250796">
    <property type="component" value="Chromosome MESINF"/>
</dbReference>
<reference evidence="1 2" key="1">
    <citation type="submission" date="2017-01" db="EMBL/GenBank/DDBJ databases">
        <authorList>
            <person name="Erauso G."/>
        </authorList>
    </citation>
    <scope>NUCLEOTIDE SEQUENCE [LARGE SCALE GENOMIC DNA]</scope>
    <source>
        <strain evidence="1">MESINF1</strain>
    </source>
</reference>
<dbReference type="SUPFAM" id="SSF52540">
    <property type="entry name" value="P-loop containing nucleoside triphosphate hydrolases"/>
    <property type="match status" value="1"/>
</dbReference>
<name>A0A7Z7PN64_9BACT</name>
<protein>
    <recommendedName>
        <fullName evidence="3">BREX system P-loop protein BrxC</fullName>
    </recommendedName>
</protein>
<dbReference type="KEGG" id="minf:MESINF_1142"/>
<dbReference type="NCBIfam" id="NF033441">
    <property type="entry name" value="BREX_BrxC"/>
    <property type="match status" value="1"/>
</dbReference>
<evidence type="ECO:0000313" key="2">
    <source>
        <dbReference type="Proteomes" id="UP000250796"/>
    </source>
</evidence>
<gene>
    <name evidence="1" type="ORF">MESINF_1142</name>
</gene>
<dbReference type="InterPro" id="IPR027417">
    <property type="entry name" value="P-loop_NTPase"/>
</dbReference>